<feature type="non-terminal residue" evidence="7">
    <location>
        <position position="557"/>
    </location>
</feature>
<reference evidence="7 8" key="1">
    <citation type="submission" date="2019-04" db="EMBL/GenBank/DDBJ databases">
        <title>A reverse ecology approach based on a biological definition of microbial populations.</title>
        <authorList>
            <person name="Arevalo P."/>
            <person name="Vaninsberghe D."/>
            <person name="Elsherbini J."/>
            <person name="Gore J."/>
            <person name="Polz M."/>
        </authorList>
    </citation>
    <scope>NUCLEOTIDE SEQUENCE [LARGE SCALE GENOMIC DNA]</scope>
    <source>
        <strain evidence="7 8">10N.222.45.A8</strain>
    </source>
</reference>
<feature type="region of interest" description="Disordered" evidence="5">
    <location>
        <begin position="531"/>
        <end position="557"/>
    </location>
</feature>
<proteinExistence type="predicted"/>
<gene>
    <name evidence="7" type="ORF">FC057_15725</name>
</gene>
<dbReference type="InterPro" id="IPR051171">
    <property type="entry name" value="CaCA"/>
</dbReference>
<keyword evidence="3" id="KW-0106">Calcium</keyword>
<feature type="domain" description="Calx-beta" evidence="6">
    <location>
        <begin position="424"/>
        <end position="470"/>
    </location>
</feature>
<evidence type="ECO:0000256" key="3">
    <source>
        <dbReference type="ARBA" id="ARBA00022837"/>
    </source>
</evidence>
<evidence type="ECO:0000313" key="7">
    <source>
        <dbReference type="EMBL" id="TKG30578.1"/>
    </source>
</evidence>
<feature type="domain" description="Calx-beta" evidence="6">
    <location>
        <begin position="358"/>
        <end position="393"/>
    </location>
</feature>
<dbReference type="InterPro" id="IPR003644">
    <property type="entry name" value="Calx_beta"/>
</dbReference>
<accession>A0AB38NPF9</accession>
<keyword evidence="2" id="KW-0677">Repeat</keyword>
<dbReference type="Pfam" id="PF03160">
    <property type="entry name" value="Calx-beta"/>
    <property type="match status" value="5"/>
</dbReference>
<dbReference type="PANTHER" id="PTHR11878">
    <property type="entry name" value="SODIUM/CALCIUM EXCHANGER"/>
    <property type="match status" value="1"/>
</dbReference>
<feature type="domain" description="Calx-beta" evidence="6">
    <location>
        <begin position="287"/>
        <end position="334"/>
    </location>
</feature>
<dbReference type="PANTHER" id="PTHR11878:SF65">
    <property type="entry name" value="NA_CA-EXCHANGE PROTEIN, ISOFORM G"/>
    <property type="match status" value="1"/>
</dbReference>
<organism evidence="7 8">
    <name type="scientific">Vibrio tasmaniensis</name>
    <dbReference type="NCBI Taxonomy" id="212663"/>
    <lineage>
        <taxon>Bacteria</taxon>
        <taxon>Pseudomonadati</taxon>
        <taxon>Pseudomonadota</taxon>
        <taxon>Gammaproteobacteria</taxon>
        <taxon>Vibrionales</taxon>
        <taxon>Vibrionaceae</taxon>
        <taxon>Vibrio</taxon>
    </lineage>
</organism>
<keyword evidence="1" id="KW-0732">Signal</keyword>
<keyword evidence="4" id="KW-0813">Transport</keyword>
<name>A0AB38NPF9_9VIBR</name>
<evidence type="ECO:0000256" key="5">
    <source>
        <dbReference type="SAM" id="MobiDB-lite"/>
    </source>
</evidence>
<keyword evidence="4" id="KW-0406">Ion transport</keyword>
<dbReference type="GO" id="GO:0007154">
    <property type="term" value="P:cell communication"/>
    <property type="evidence" value="ECO:0007669"/>
    <property type="project" value="InterPro"/>
</dbReference>
<feature type="region of interest" description="Disordered" evidence="5">
    <location>
        <begin position="396"/>
        <end position="428"/>
    </location>
</feature>
<evidence type="ECO:0000256" key="2">
    <source>
        <dbReference type="ARBA" id="ARBA00022737"/>
    </source>
</evidence>
<dbReference type="AlphaFoldDB" id="A0AB38NPF9"/>
<evidence type="ECO:0000313" key="8">
    <source>
        <dbReference type="Proteomes" id="UP000308018"/>
    </source>
</evidence>
<feature type="region of interest" description="Disordered" evidence="5">
    <location>
        <begin position="259"/>
        <end position="291"/>
    </location>
</feature>
<dbReference type="Proteomes" id="UP000308018">
    <property type="component" value="Unassembled WGS sequence"/>
</dbReference>
<dbReference type="EMBL" id="SYVV01000029">
    <property type="protein sequence ID" value="TKG30578.1"/>
    <property type="molecule type" value="Genomic_DNA"/>
</dbReference>
<dbReference type="InterPro" id="IPR038081">
    <property type="entry name" value="CalX-like_sf"/>
</dbReference>
<evidence type="ECO:0000259" key="6">
    <source>
        <dbReference type="Pfam" id="PF03160"/>
    </source>
</evidence>
<dbReference type="SUPFAM" id="SSF141072">
    <property type="entry name" value="CalX-like"/>
    <property type="match status" value="3"/>
</dbReference>
<sequence length="557" mass="57070">MDMTVLNASGALALGQRIVISIDGTIKVLEDGQPLQAGDVVLESQNANSESQISVKRFTPQGKDGDEVDLDQDIENIFAALEEGQDPTELGEEFATAAGVSGSSLVSSGTIERDGDETIPVTEFVTTGFEGLGLSRTQSLSLLDLFRSVEVEPTVSIEDSQIINEGSTAIFDVSLSKASSGDVSVTLETLYGTATADDITSVVVKDAAGNVVTPNADGSYTVPAGETKLVVEVATKDDGTYEGDEKLSLKVTGATGVTGTGTGELTIKDDGTGPVDPTDPTPPVNPDDRPSVSIEDSKVINEGSTASFDVSLSKAASIDVSVTLETLYGTATADDINSVVVKDAAGNVVTPNADGSYTVKAGETKLIVEVETKDDGTYEGDEKLSLKVTGANGVTGTGTGELTIKDDGTVPVDPTDPTPPVNPDDRPAVSIEDSKVINEGSTASFDVSLSKAASVDVSVTLETLYGTATAEDITSIVVKDSAGQVVTANADGSYTVKAGETKLVVEVATKDDGTYEGDEKLSLKVTGVTGVNGTDTSDLTITDDGTGPVDPGTPNPD</sequence>
<comment type="caution">
    <text evidence="7">The sequence shown here is derived from an EMBL/GenBank/DDBJ whole genome shotgun (WGS) entry which is preliminary data.</text>
</comment>
<feature type="domain" description="Calx-beta" evidence="6">
    <location>
        <begin position="153"/>
        <end position="197"/>
    </location>
</feature>
<dbReference type="GO" id="GO:0016020">
    <property type="term" value="C:membrane"/>
    <property type="evidence" value="ECO:0007669"/>
    <property type="project" value="InterPro"/>
</dbReference>
<dbReference type="GO" id="GO:0030001">
    <property type="term" value="P:metal ion transport"/>
    <property type="evidence" value="ECO:0007669"/>
    <property type="project" value="TreeGrafter"/>
</dbReference>
<dbReference type="Gene3D" id="2.60.40.2030">
    <property type="match status" value="3"/>
</dbReference>
<evidence type="ECO:0000256" key="4">
    <source>
        <dbReference type="ARBA" id="ARBA00023065"/>
    </source>
</evidence>
<protein>
    <recommendedName>
        <fullName evidence="6">Calx-beta domain-containing protein</fullName>
    </recommendedName>
</protein>
<dbReference type="RefSeq" id="WP_276605428.1">
    <property type="nucleotide sequence ID" value="NZ_SYVU01000013.1"/>
</dbReference>
<evidence type="ECO:0000256" key="1">
    <source>
        <dbReference type="ARBA" id="ARBA00022729"/>
    </source>
</evidence>
<feature type="domain" description="Calx-beta" evidence="6">
    <location>
        <begin position="494"/>
        <end position="544"/>
    </location>
</feature>